<comment type="caution">
    <text evidence="2">The sequence shown here is derived from an EMBL/GenBank/DDBJ whole genome shotgun (WGS) entry which is preliminary data.</text>
</comment>
<evidence type="ECO:0000256" key="1">
    <source>
        <dbReference type="SAM" id="MobiDB-lite"/>
    </source>
</evidence>
<feature type="compositionally biased region" description="Low complexity" evidence="1">
    <location>
        <begin position="128"/>
        <end position="139"/>
    </location>
</feature>
<proteinExistence type="predicted"/>
<protein>
    <submittedName>
        <fullName evidence="2">Uncharacterized protein</fullName>
    </submittedName>
</protein>
<dbReference type="RefSeq" id="WP_154333125.1">
    <property type="nucleotide sequence ID" value="NZ_VTFY01000004.1"/>
</dbReference>
<keyword evidence="3" id="KW-1185">Reference proteome</keyword>
<organism evidence="2 3">
    <name type="scientific">Eggerthella guodeyinii</name>
    <dbReference type="NCBI Taxonomy" id="2690837"/>
    <lineage>
        <taxon>Bacteria</taxon>
        <taxon>Bacillati</taxon>
        <taxon>Actinomycetota</taxon>
        <taxon>Coriobacteriia</taxon>
        <taxon>Eggerthellales</taxon>
        <taxon>Eggerthellaceae</taxon>
        <taxon>Eggerthella</taxon>
    </lineage>
</organism>
<evidence type="ECO:0000313" key="2">
    <source>
        <dbReference type="EMBL" id="MRX82257.1"/>
    </source>
</evidence>
<sequence>MQLVKVGDAEHKIECNAFTPIVYSGEFKVDKPNGGKRPKDISEAIGVIAESLSYVGIPAITPLLEIFWAFEKTANRNLEGFSEWLGKFPADAYDLTRGDGWASDVMKLVEANFFPGQGADMEAEAPEAPDAASAGGNKG</sequence>
<reference evidence="3" key="1">
    <citation type="submission" date="2019-08" db="EMBL/GenBank/DDBJ databases">
        <title>Arthrobacter sp. nov., isolated from plateau pika and Tibetan wild ass.</title>
        <authorList>
            <person name="Ge Y."/>
        </authorList>
    </citation>
    <scope>NUCLEOTIDE SEQUENCE [LARGE SCALE GENOMIC DNA]</scope>
    <source>
        <strain evidence="3">HF-4214</strain>
    </source>
</reference>
<gene>
    <name evidence="2" type="ORF">GJG86_07095</name>
</gene>
<name>A0A6N7RMQ0_9ACTN</name>
<dbReference type="Proteomes" id="UP000438093">
    <property type="component" value="Unassembled WGS sequence"/>
</dbReference>
<feature type="region of interest" description="Disordered" evidence="1">
    <location>
        <begin position="120"/>
        <end position="139"/>
    </location>
</feature>
<evidence type="ECO:0000313" key="3">
    <source>
        <dbReference type="Proteomes" id="UP000438093"/>
    </source>
</evidence>
<accession>A0A6N7RMQ0</accession>
<dbReference type="AlphaFoldDB" id="A0A6N7RMQ0"/>
<dbReference type="EMBL" id="VTFY01000004">
    <property type="protein sequence ID" value="MRX82257.1"/>
    <property type="molecule type" value="Genomic_DNA"/>
</dbReference>